<sequence>MTPRLSIVVPFYNVERYIADCLDSLARQTFGDFEVVLVDDGSKDDSVDAALDFCARDKRFRLITQENQGLGPARNTGVTHAQGDYLTFVDSDDLVPRHAYEIMVRSLDETASQIAAGNARRFNNTSGVRQSYVHRKPFATDKPVTDVYEHPALALDRMVWNKVYRRTFWDQFTYEFPAIRYEDYPITLRAYLDAITVDALAAPVYYWRERESGESITQLKFQYGNLADRVTSAEMVLDLLKRAPEVRDRVQKHLAEIDLATIVQAFATADDDELDPLVALGRRLSSRFDPHIVAEVPTFQRLEYEALEAGDAKLLRRLARTRAEGAMEVPARRHPSLPWIYESQYPGLRDSKLPAAIYRLPREEIDARATVRELSWDGDDLVLRGTAEIMHLPADPAMAVRISLVCGRRSQRLAVTIVETDDPRTTFETRIPRAMLTGLPGWAKSVWLSVELRSGWVRRRGHVAPALEYPSGGWVGDRWFQPVRTPNGRLTLQVREGTAELTGAEVEGDHLVLKGRVPSRMAAPELKLARSAGDIRVPLQRTRAGGGSPAARIPRQRTVAMDEFEAKVAFADLIDTVNPDDPFLDRTIMVPRVQDGEDKMLLLVTGLQHGVLAPRGDRVISLTRSPGQYLNLVEGPLRVTADRIETDGDRLTISGPVWPGVSYDAVTWRRFLPNSDDGIDGPGRLTVEGGRWSAEADVTEMIGGDEEYNWTLFAVPGNHTPYAVQTDSFMLTGLPLPVGAFLLRSRSGILHLETD</sequence>
<protein>
    <recommendedName>
        <fullName evidence="1">Glycosyltransferase 2-like domain-containing protein</fullName>
    </recommendedName>
</protein>
<feature type="domain" description="Glycosyltransferase 2-like" evidence="1">
    <location>
        <begin position="6"/>
        <end position="131"/>
    </location>
</feature>
<evidence type="ECO:0000313" key="3">
    <source>
        <dbReference type="Proteomes" id="UP000637628"/>
    </source>
</evidence>
<organism evidence="2 3">
    <name type="scientific">Paractinoplanes durhamensis</name>
    <dbReference type="NCBI Taxonomy" id="113563"/>
    <lineage>
        <taxon>Bacteria</taxon>
        <taxon>Bacillati</taxon>
        <taxon>Actinomycetota</taxon>
        <taxon>Actinomycetes</taxon>
        <taxon>Micromonosporales</taxon>
        <taxon>Micromonosporaceae</taxon>
        <taxon>Paractinoplanes</taxon>
    </lineage>
</organism>
<gene>
    <name evidence="2" type="ORF">Adu01nite_93230</name>
</gene>
<reference evidence="2 3" key="1">
    <citation type="submission" date="2021-01" db="EMBL/GenBank/DDBJ databases">
        <title>Whole genome shotgun sequence of Actinoplanes durhamensis NBRC 14914.</title>
        <authorList>
            <person name="Komaki H."/>
            <person name="Tamura T."/>
        </authorList>
    </citation>
    <scope>NUCLEOTIDE SEQUENCE [LARGE SCALE GENOMIC DNA]</scope>
    <source>
        <strain evidence="2 3">NBRC 14914</strain>
    </source>
</reference>
<dbReference type="SUPFAM" id="SSF53448">
    <property type="entry name" value="Nucleotide-diphospho-sugar transferases"/>
    <property type="match status" value="1"/>
</dbReference>
<dbReference type="RefSeq" id="WP_203735808.1">
    <property type="nucleotide sequence ID" value="NZ_BAAATX010000075.1"/>
</dbReference>
<name>A0ABQ3ZDR1_9ACTN</name>
<accession>A0ABQ3ZDR1</accession>
<keyword evidence="3" id="KW-1185">Reference proteome</keyword>
<dbReference type="EMBL" id="BOML01000096">
    <property type="protein sequence ID" value="GIE07973.1"/>
    <property type="molecule type" value="Genomic_DNA"/>
</dbReference>
<dbReference type="InterPro" id="IPR029044">
    <property type="entry name" value="Nucleotide-diphossugar_trans"/>
</dbReference>
<dbReference type="PANTHER" id="PTHR22916:SF3">
    <property type="entry name" value="UDP-GLCNAC:BETAGAL BETA-1,3-N-ACETYLGLUCOSAMINYLTRANSFERASE-LIKE PROTEIN 1"/>
    <property type="match status" value="1"/>
</dbReference>
<proteinExistence type="predicted"/>
<dbReference type="Proteomes" id="UP000637628">
    <property type="component" value="Unassembled WGS sequence"/>
</dbReference>
<dbReference type="InterPro" id="IPR001173">
    <property type="entry name" value="Glyco_trans_2-like"/>
</dbReference>
<dbReference type="CDD" id="cd00761">
    <property type="entry name" value="Glyco_tranf_GTA_type"/>
    <property type="match status" value="1"/>
</dbReference>
<dbReference type="PANTHER" id="PTHR22916">
    <property type="entry name" value="GLYCOSYLTRANSFERASE"/>
    <property type="match status" value="1"/>
</dbReference>
<evidence type="ECO:0000259" key="1">
    <source>
        <dbReference type="Pfam" id="PF00535"/>
    </source>
</evidence>
<evidence type="ECO:0000313" key="2">
    <source>
        <dbReference type="EMBL" id="GIE07973.1"/>
    </source>
</evidence>
<dbReference type="Gene3D" id="3.90.550.10">
    <property type="entry name" value="Spore Coat Polysaccharide Biosynthesis Protein SpsA, Chain A"/>
    <property type="match status" value="1"/>
</dbReference>
<dbReference type="Pfam" id="PF00535">
    <property type="entry name" value="Glycos_transf_2"/>
    <property type="match status" value="1"/>
</dbReference>
<comment type="caution">
    <text evidence="2">The sequence shown here is derived from an EMBL/GenBank/DDBJ whole genome shotgun (WGS) entry which is preliminary data.</text>
</comment>